<dbReference type="EMBL" id="JAPDDP010000036">
    <property type="protein sequence ID" value="MDA0182480.1"/>
    <property type="molecule type" value="Genomic_DNA"/>
</dbReference>
<sequence length="400" mass="43509">MKRLITATAALTFLLAPAAHATGHKGGEPALEARAILPADASFPAPFAGVINTDPAPAPGATQPVGGFSALLDAGNGEFWAMPDNGFGNKANSRSFILRLYRVKPNWRTEWGGKGTVQIREAITLSDPDEKIPFRIVNETTPDRILTGGDLDIESVRQAPDGTFWFGEEFGPFIVHTDSKGRVLDAPVSIPRIAGQPRVQSPDNPYLFGRTNNLGGSSGFEAMALSADGRTLYPFLEGAVIGDDPLVRRVYEFDIKERRYTGRTWTYRMTQPTTFVSDAVAYGRDQLIVTERDNGQGATALWKKAFVIDVPDRRSVLAKREIVDLIDIKDRDGISLFGARPGDFGLGDPFKFPYSTVEAVLPLSGNELAFVNDTNFGSTGRNANLPDYSDFIIVKVPGIK</sequence>
<feature type="domain" description="Phytase-like" evidence="2">
    <location>
        <begin position="63"/>
        <end position="376"/>
    </location>
</feature>
<protein>
    <submittedName>
        <fullName evidence="3">Esterase-like activity of phytase family protein</fullName>
    </submittedName>
</protein>
<dbReference type="PANTHER" id="PTHR37957:SF1">
    <property type="entry name" value="PHYTASE-LIKE DOMAIN-CONTAINING PROTEIN"/>
    <property type="match status" value="1"/>
</dbReference>
<feature type="signal peptide" evidence="1">
    <location>
        <begin position="1"/>
        <end position="21"/>
    </location>
</feature>
<evidence type="ECO:0000256" key="1">
    <source>
        <dbReference type="SAM" id="SignalP"/>
    </source>
</evidence>
<feature type="chain" id="PRO_5040894968" evidence="1">
    <location>
        <begin position="22"/>
        <end position="400"/>
    </location>
</feature>
<dbReference type="AlphaFoldDB" id="A0A9X3SCF8"/>
<keyword evidence="4" id="KW-1185">Reference proteome</keyword>
<evidence type="ECO:0000259" key="2">
    <source>
        <dbReference type="Pfam" id="PF13449"/>
    </source>
</evidence>
<comment type="caution">
    <text evidence="3">The sequence shown here is derived from an EMBL/GenBank/DDBJ whole genome shotgun (WGS) entry which is preliminary data.</text>
</comment>
<dbReference type="Proteomes" id="UP001147653">
    <property type="component" value="Unassembled WGS sequence"/>
</dbReference>
<reference evidence="3" key="1">
    <citation type="submission" date="2022-10" db="EMBL/GenBank/DDBJ databases">
        <title>The WGS of Solirubrobacter phytolaccae KCTC 29190.</title>
        <authorList>
            <person name="Jiang Z."/>
        </authorList>
    </citation>
    <scope>NUCLEOTIDE SEQUENCE</scope>
    <source>
        <strain evidence="3">KCTC 29190</strain>
    </source>
</reference>
<name>A0A9X3SCF8_9ACTN</name>
<evidence type="ECO:0000313" key="3">
    <source>
        <dbReference type="EMBL" id="MDA0182480.1"/>
    </source>
</evidence>
<organism evidence="3 4">
    <name type="scientific">Solirubrobacter phytolaccae</name>
    <dbReference type="NCBI Taxonomy" id="1404360"/>
    <lineage>
        <taxon>Bacteria</taxon>
        <taxon>Bacillati</taxon>
        <taxon>Actinomycetota</taxon>
        <taxon>Thermoleophilia</taxon>
        <taxon>Solirubrobacterales</taxon>
        <taxon>Solirubrobacteraceae</taxon>
        <taxon>Solirubrobacter</taxon>
    </lineage>
</organism>
<keyword evidence="1" id="KW-0732">Signal</keyword>
<accession>A0A9X3SCF8</accession>
<dbReference type="PANTHER" id="PTHR37957">
    <property type="entry name" value="BLR7070 PROTEIN"/>
    <property type="match status" value="1"/>
</dbReference>
<dbReference type="RefSeq" id="WP_270026848.1">
    <property type="nucleotide sequence ID" value="NZ_JAPDDP010000036.1"/>
</dbReference>
<proteinExistence type="predicted"/>
<dbReference type="Pfam" id="PF13449">
    <property type="entry name" value="Phytase-like"/>
    <property type="match status" value="1"/>
</dbReference>
<dbReference type="InterPro" id="IPR027372">
    <property type="entry name" value="Phytase-like_dom"/>
</dbReference>
<gene>
    <name evidence="3" type="ORF">OJ997_19380</name>
</gene>
<evidence type="ECO:0000313" key="4">
    <source>
        <dbReference type="Proteomes" id="UP001147653"/>
    </source>
</evidence>